<dbReference type="SUPFAM" id="SSF48403">
    <property type="entry name" value="Ankyrin repeat"/>
    <property type="match status" value="1"/>
</dbReference>
<dbReference type="PANTHER" id="PTHR24121">
    <property type="entry name" value="NO MECHANORECEPTOR POTENTIAL C, ISOFORM D-RELATED"/>
    <property type="match status" value="1"/>
</dbReference>
<dbReference type="OMA" id="ICAIDAN"/>
<dbReference type="RefSeq" id="XP_004185134.1">
    <property type="nucleotide sequence ID" value="XM_004185086.1"/>
</dbReference>
<dbReference type="InterPro" id="IPR002110">
    <property type="entry name" value="Ankyrin_rpt"/>
</dbReference>
<reference evidence="2 3" key="1">
    <citation type="submission" date="2012-10" db="EMBL/GenBank/DDBJ databases">
        <authorList>
            <person name="Zafar N."/>
            <person name="Inman J."/>
            <person name="Hall N."/>
            <person name="Lorenzi H."/>
            <person name="Caler E."/>
        </authorList>
    </citation>
    <scope>NUCLEOTIDE SEQUENCE [LARGE SCALE GENOMIC DNA]</scope>
    <source>
        <strain evidence="2 3">IP1</strain>
    </source>
</reference>
<dbReference type="Pfam" id="PF12796">
    <property type="entry name" value="Ank_2"/>
    <property type="match status" value="1"/>
</dbReference>
<feature type="region of interest" description="Disordered" evidence="1">
    <location>
        <begin position="1"/>
        <end position="74"/>
    </location>
</feature>
<evidence type="ECO:0000313" key="2">
    <source>
        <dbReference type="EMBL" id="ELP85788.1"/>
    </source>
</evidence>
<dbReference type="GeneID" id="14884828"/>
<keyword evidence="3" id="KW-1185">Reference proteome</keyword>
<dbReference type="EMBL" id="KB207030">
    <property type="protein sequence ID" value="ELP85788.1"/>
    <property type="molecule type" value="Genomic_DNA"/>
</dbReference>
<dbReference type="Proteomes" id="UP000014680">
    <property type="component" value="Unassembled WGS sequence"/>
</dbReference>
<dbReference type="SMART" id="SM00248">
    <property type="entry name" value="ANK"/>
    <property type="match status" value="3"/>
</dbReference>
<feature type="compositionally biased region" description="Polar residues" evidence="1">
    <location>
        <begin position="11"/>
        <end position="21"/>
    </location>
</feature>
<sequence>MEQSLLDKAISSPSVPPQYQQKVVEEVLNPPNNTYQRNANSQRKGNVIPFKPQEPPQQQSQQAQPDKSPTLSLQTSSLNEQNELSAYNDLNDFEKKLQKQPFLNNFIKTTVEKGDSMMFSDLISSNHRSILEFVDNMTLDTLLHISCKTNHVDILKQIIALIISKNPNVYVVKQNILGETPLICAIDANSSECALFLLTSTIDNMLGATTHADNTTVLHHLALSKLTEAKKTLLFSMMHPTHEILNFVSSTGETALDTALNSDGNRKLVKLLLHQGAVYTKKHDMIIEKGFSYEKTMYWDEVAQYEEQKSKIVWRTMVEFSKRETGTVVFKLKAFVKDLGKSSPIDDWKKLFNVKSEMDTSKMFGPNTMTSPDQLYFLDNCLKDLELENLKNQLILAAKSRKLGGVLRGSETSCSVVDERILKKLFEMKEECIDRFEKVGGDYGEERTPIFLKLEEVVFGSFCSMKF</sequence>
<feature type="compositionally biased region" description="Polar residues" evidence="1">
    <location>
        <begin position="30"/>
        <end position="44"/>
    </location>
</feature>
<accession>A0A0A1TX04</accession>
<gene>
    <name evidence="2" type="ORF">EIN_281590</name>
</gene>
<dbReference type="VEuPathDB" id="AmoebaDB:EIN_281590"/>
<evidence type="ECO:0000256" key="1">
    <source>
        <dbReference type="SAM" id="MobiDB-lite"/>
    </source>
</evidence>
<dbReference type="AlphaFoldDB" id="A0A0A1TX04"/>
<dbReference type="KEGG" id="eiv:EIN_281590"/>
<organism evidence="2 3">
    <name type="scientific">Entamoeba invadens IP1</name>
    <dbReference type="NCBI Taxonomy" id="370355"/>
    <lineage>
        <taxon>Eukaryota</taxon>
        <taxon>Amoebozoa</taxon>
        <taxon>Evosea</taxon>
        <taxon>Archamoebae</taxon>
        <taxon>Mastigamoebida</taxon>
        <taxon>Entamoebidae</taxon>
        <taxon>Entamoeba</taxon>
    </lineage>
</organism>
<feature type="compositionally biased region" description="Low complexity" evidence="1">
    <location>
        <begin position="56"/>
        <end position="65"/>
    </location>
</feature>
<proteinExistence type="predicted"/>
<evidence type="ECO:0000313" key="3">
    <source>
        <dbReference type="Proteomes" id="UP000014680"/>
    </source>
</evidence>
<protein>
    <submittedName>
        <fullName evidence="2">Uncharacterized protein</fullName>
    </submittedName>
</protein>
<name>A0A0A1TX04_ENTIV</name>
<dbReference type="InterPro" id="IPR036770">
    <property type="entry name" value="Ankyrin_rpt-contain_sf"/>
</dbReference>
<dbReference type="PANTHER" id="PTHR24121:SF23">
    <property type="entry name" value="NO MECHANORECEPTOR POTENTIAL C, ISOFORM H"/>
    <property type="match status" value="1"/>
</dbReference>
<dbReference type="OrthoDB" id="10057496at2759"/>
<dbReference type="Gene3D" id="1.25.40.20">
    <property type="entry name" value="Ankyrin repeat-containing domain"/>
    <property type="match status" value="1"/>
</dbReference>